<feature type="compositionally biased region" description="Basic and acidic residues" evidence="1">
    <location>
        <begin position="19"/>
        <end position="31"/>
    </location>
</feature>
<evidence type="ECO:0008006" key="5">
    <source>
        <dbReference type="Google" id="ProtNLM"/>
    </source>
</evidence>
<dbReference type="InterPro" id="IPR021454">
    <property type="entry name" value="DUF3105"/>
</dbReference>
<gene>
    <name evidence="3" type="ORF">GCM10023225_21730</name>
</gene>
<keyword evidence="2" id="KW-1133">Transmembrane helix</keyword>
<dbReference type="EMBL" id="BAABIL010000321">
    <property type="protein sequence ID" value="GAA4981417.1"/>
    <property type="molecule type" value="Genomic_DNA"/>
</dbReference>
<comment type="caution">
    <text evidence="3">The sequence shown here is derived from an EMBL/GenBank/DDBJ whole genome shotgun (WGS) entry which is preliminary data.</text>
</comment>
<organism evidence="3 4">
    <name type="scientific">Kineococcus glutinatus</name>
    <dbReference type="NCBI Taxonomy" id="1070872"/>
    <lineage>
        <taxon>Bacteria</taxon>
        <taxon>Bacillati</taxon>
        <taxon>Actinomycetota</taxon>
        <taxon>Actinomycetes</taxon>
        <taxon>Kineosporiales</taxon>
        <taxon>Kineosporiaceae</taxon>
        <taxon>Kineococcus</taxon>
    </lineage>
</organism>
<name>A0ABP9HY60_9ACTN</name>
<proteinExistence type="predicted"/>
<keyword evidence="4" id="KW-1185">Reference proteome</keyword>
<sequence>MEAQHDMPATTDGDGAAGGDRDRSGTEEARARRAARVAAMQKQQRRSEGRRRLGVIAAVVAVVLALAGGTAAVILTRPEPPSLDAVKTYAYEGSVHQEGAITYAESPPVGGPHNSVWLNCGIYDAPVPDENAVHSMEHGAVWITYRPDLPAEQVAELKTLVADQSYVVLSPYEGLPSPVVASAWNHQLQVDDAGDARLGAFLREYVQGAQTPEPGASCSGTEVGTPTG</sequence>
<dbReference type="Pfam" id="PF11303">
    <property type="entry name" value="DUF3105"/>
    <property type="match status" value="1"/>
</dbReference>
<evidence type="ECO:0000313" key="3">
    <source>
        <dbReference type="EMBL" id="GAA4981417.1"/>
    </source>
</evidence>
<keyword evidence="2" id="KW-0472">Membrane</keyword>
<evidence type="ECO:0000313" key="4">
    <source>
        <dbReference type="Proteomes" id="UP001501195"/>
    </source>
</evidence>
<evidence type="ECO:0000256" key="2">
    <source>
        <dbReference type="SAM" id="Phobius"/>
    </source>
</evidence>
<dbReference type="Proteomes" id="UP001501195">
    <property type="component" value="Unassembled WGS sequence"/>
</dbReference>
<dbReference type="RefSeq" id="WP_345712562.1">
    <property type="nucleotide sequence ID" value="NZ_BAABIL010000321.1"/>
</dbReference>
<keyword evidence="2" id="KW-0812">Transmembrane</keyword>
<reference evidence="4" key="1">
    <citation type="journal article" date="2019" name="Int. J. Syst. Evol. Microbiol.">
        <title>The Global Catalogue of Microorganisms (GCM) 10K type strain sequencing project: providing services to taxonomists for standard genome sequencing and annotation.</title>
        <authorList>
            <consortium name="The Broad Institute Genomics Platform"/>
            <consortium name="The Broad Institute Genome Sequencing Center for Infectious Disease"/>
            <person name="Wu L."/>
            <person name="Ma J."/>
        </authorList>
    </citation>
    <scope>NUCLEOTIDE SEQUENCE [LARGE SCALE GENOMIC DNA]</scope>
    <source>
        <strain evidence="4">JCM 18126</strain>
    </source>
</reference>
<accession>A0ABP9HY60</accession>
<feature type="transmembrane region" description="Helical" evidence="2">
    <location>
        <begin position="53"/>
        <end position="75"/>
    </location>
</feature>
<protein>
    <recommendedName>
        <fullName evidence="5">DUF3105 domain-containing protein</fullName>
    </recommendedName>
</protein>
<evidence type="ECO:0000256" key="1">
    <source>
        <dbReference type="SAM" id="MobiDB-lite"/>
    </source>
</evidence>
<feature type="region of interest" description="Disordered" evidence="1">
    <location>
        <begin position="1"/>
        <end position="48"/>
    </location>
</feature>